<name>A0ABR1JM06_9AGAR</name>
<dbReference type="SMART" id="SM01161">
    <property type="entry name" value="DUF1767"/>
    <property type="match status" value="1"/>
</dbReference>
<feature type="region of interest" description="Disordered" evidence="3">
    <location>
        <begin position="222"/>
        <end position="327"/>
    </location>
</feature>
<feature type="domain" description="RecQ mediated genome instability protein 1 OB-fold" evidence="4">
    <location>
        <begin position="73"/>
        <end position="205"/>
    </location>
</feature>
<dbReference type="Gene3D" id="2.40.50.770">
    <property type="entry name" value="RecQ-mediated genome instability protein Rmi1, C-terminal domain"/>
    <property type="match status" value="1"/>
</dbReference>
<dbReference type="Pfam" id="PF08585">
    <property type="entry name" value="RMI1_N_C"/>
    <property type="match status" value="1"/>
</dbReference>
<evidence type="ECO:0000313" key="6">
    <source>
        <dbReference type="EMBL" id="KAK7463551.1"/>
    </source>
</evidence>
<feature type="compositionally biased region" description="Low complexity" evidence="3">
    <location>
        <begin position="354"/>
        <end position="369"/>
    </location>
</feature>
<evidence type="ECO:0000259" key="5">
    <source>
        <dbReference type="Pfam" id="PF21000"/>
    </source>
</evidence>
<feature type="compositionally biased region" description="Acidic residues" evidence="3">
    <location>
        <begin position="120"/>
        <end position="132"/>
    </location>
</feature>
<gene>
    <name evidence="6" type="ORF">VKT23_006898</name>
</gene>
<feature type="region of interest" description="Disordered" evidence="3">
    <location>
        <begin position="115"/>
        <end position="136"/>
    </location>
</feature>
<organism evidence="6 7">
    <name type="scientific">Marasmiellus scandens</name>
    <dbReference type="NCBI Taxonomy" id="2682957"/>
    <lineage>
        <taxon>Eukaryota</taxon>
        <taxon>Fungi</taxon>
        <taxon>Dikarya</taxon>
        <taxon>Basidiomycota</taxon>
        <taxon>Agaricomycotina</taxon>
        <taxon>Agaricomycetes</taxon>
        <taxon>Agaricomycetidae</taxon>
        <taxon>Agaricales</taxon>
        <taxon>Marasmiineae</taxon>
        <taxon>Omphalotaceae</taxon>
        <taxon>Marasmiellus</taxon>
    </lineage>
</organism>
<keyword evidence="7" id="KW-1185">Reference proteome</keyword>
<proteinExistence type="inferred from homology"/>
<feature type="compositionally biased region" description="Acidic residues" evidence="3">
    <location>
        <begin position="450"/>
        <end position="459"/>
    </location>
</feature>
<accession>A0ABR1JM06</accession>
<dbReference type="EMBL" id="JBANRG010000009">
    <property type="protein sequence ID" value="KAK7463551.1"/>
    <property type="molecule type" value="Genomic_DNA"/>
</dbReference>
<feature type="compositionally biased region" description="Basic residues" evidence="3">
    <location>
        <begin position="465"/>
        <end position="474"/>
    </location>
</feature>
<feature type="region of interest" description="Disordered" evidence="3">
    <location>
        <begin position="339"/>
        <end position="387"/>
    </location>
</feature>
<reference evidence="6 7" key="1">
    <citation type="submission" date="2024-01" db="EMBL/GenBank/DDBJ databases">
        <title>A draft genome for the cacao thread blight pathogen Marasmiellus scandens.</title>
        <authorList>
            <person name="Baruah I.K."/>
            <person name="Leung J."/>
            <person name="Bukari Y."/>
            <person name="Amoako-Attah I."/>
            <person name="Meinhardt L.W."/>
            <person name="Bailey B.A."/>
            <person name="Cohen S.P."/>
        </authorList>
    </citation>
    <scope>NUCLEOTIDE SEQUENCE [LARGE SCALE GENOMIC DNA]</scope>
    <source>
        <strain evidence="6 7">GH-19</strain>
    </source>
</reference>
<feature type="compositionally biased region" description="Low complexity" evidence="3">
    <location>
        <begin position="287"/>
        <end position="296"/>
    </location>
</feature>
<sequence>MPPQAILDWLSANYPKPRVDPEWLDACYDWVITERDLDPNSDLQQIIREVEVQLLESDLRDSMLHGTGIPINVANDNTPCSVLSGPPILVQVESITDIGVSAYDLNKVRETREERLAAGEQEEGEGDVEVEGEGPIPRYPRSMLRLEISDGVTTIKAMEYRSIPELSLEETQLGCKLLIHNVEVRRGIVFLEPRHVTVKGHLINEREVTRGAEFARSLRQRMGLPEPDPPEEENAPPVPPPAPVQQQASVRSPLRAISPPPSSTLVDAHNHSDDEDQPRRRRVPNQSSGTPSSTSTFFENAPSGSGTGELKKSLPLSPTRKGPIIIDSDDEDENALWQANARGRLVRPLPKGRTSSASFTAPPAASASSNKGKSKEPEFLDVDDDDDSMFEDPAFLADLDAVEMAASLKAMSVPSAGPASVVSSSTTLHAKSSSAARSASVAIDTEIITIEDDEDEDDKENARPSNRHVRRRTMSRPTNPEDVIDISD</sequence>
<dbReference type="Pfam" id="PF21000">
    <property type="entry name" value="RMI1_N_N"/>
    <property type="match status" value="1"/>
</dbReference>
<evidence type="ECO:0000259" key="4">
    <source>
        <dbReference type="Pfam" id="PF08585"/>
    </source>
</evidence>
<dbReference type="Proteomes" id="UP001498398">
    <property type="component" value="Unassembled WGS sequence"/>
</dbReference>
<feature type="domain" description="RMI1 N-terminal" evidence="5">
    <location>
        <begin position="11"/>
        <end position="62"/>
    </location>
</feature>
<dbReference type="InterPro" id="IPR013894">
    <property type="entry name" value="RMI1_OB"/>
</dbReference>
<dbReference type="InterPro" id="IPR042470">
    <property type="entry name" value="RMI1_N_C_sf"/>
</dbReference>
<evidence type="ECO:0000256" key="1">
    <source>
        <dbReference type="ARBA" id="ARBA00006395"/>
    </source>
</evidence>
<evidence type="ECO:0000256" key="3">
    <source>
        <dbReference type="SAM" id="MobiDB-lite"/>
    </source>
</evidence>
<dbReference type="PANTHER" id="PTHR14790:SF15">
    <property type="entry name" value="RECQ-MEDIATED GENOME INSTABILITY PROTEIN 1"/>
    <property type="match status" value="1"/>
</dbReference>
<protein>
    <recommendedName>
        <fullName evidence="2">RecQ-mediated genome instability protein 1</fullName>
    </recommendedName>
</protein>
<feature type="region of interest" description="Disordered" evidence="3">
    <location>
        <begin position="450"/>
        <end position="488"/>
    </location>
</feature>
<dbReference type="InterPro" id="IPR049363">
    <property type="entry name" value="RMI1_N"/>
</dbReference>
<comment type="caution">
    <text evidence="6">The sequence shown here is derived from an EMBL/GenBank/DDBJ whole genome shotgun (WGS) entry which is preliminary data.</text>
</comment>
<evidence type="ECO:0000313" key="7">
    <source>
        <dbReference type="Proteomes" id="UP001498398"/>
    </source>
</evidence>
<dbReference type="PANTHER" id="PTHR14790">
    <property type="entry name" value="RECQ-MEDIATED GENOME INSTABILITY PROTEIN 1 RMI1"/>
    <property type="match status" value="1"/>
</dbReference>
<evidence type="ECO:0000256" key="2">
    <source>
        <dbReference type="ARBA" id="ARBA00018987"/>
    </source>
</evidence>
<comment type="similarity">
    <text evidence="1">Belongs to the RMI1 family.</text>
</comment>